<dbReference type="Gene3D" id="3.40.50.1910">
    <property type="match status" value="2"/>
</dbReference>
<dbReference type="Gene3D" id="1.25.40.850">
    <property type="match status" value="1"/>
</dbReference>
<proteinExistence type="inferred from homology"/>
<evidence type="ECO:0000313" key="4">
    <source>
        <dbReference type="Proteomes" id="UP001328107"/>
    </source>
</evidence>
<dbReference type="InterPro" id="IPR036045">
    <property type="entry name" value="Sec1-like_sf"/>
</dbReference>
<dbReference type="AlphaFoldDB" id="A0AAN4ZPL3"/>
<feature type="compositionally biased region" description="Basic and acidic residues" evidence="2">
    <location>
        <begin position="287"/>
        <end position="307"/>
    </location>
</feature>
<dbReference type="PANTHER" id="PTHR11679">
    <property type="entry name" value="VESICLE PROTEIN SORTING-ASSOCIATED"/>
    <property type="match status" value="1"/>
</dbReference>
<dbReference type="Proteomes" id="UP001328107">
    <property type="component" value="Unassembled WGS sequence"/>
</dbReference>
<protein>
    <recommendedName>
        <fullName evidence="5">Vps-33.1</fullName>
    </recommendedName>
</protein>
<dbReference type="SUPFAM" id="SSF56815">
    <property type="entry name" value="Sec1/munc18-like (SM) proteins"/>
    <property type="match status" value="1"/>
</dbReference>
<dbReference type="EMBL" id="BTRK01000003">
    <property type="protein sequence ID" value="GMR42373.1"/>
    <property type="molecule type" value="Genomic_DNA"/>
</dbReference>
<dbReference type="InterPro" id="IPR043154">
    <property type="entry name" value="Sec-1-like_dom1"/>
</dbReference>
<dbReference type="InterPro" id="IPR001619">
    <property type="entry name" value="Sec1-like"/>
</dbReference>
<accession>A0AAN4ZPL3</accession>
<evidence type="ECO:0000313" key="3">
    <source>
        <dbReference type="EMBL" id="GMR42373.1"/>
    </source>
</evidence>
<dbReference type="GO" id="GO:0016192">
    <property type="term" value="P:vesicle-mediated transport"/>
    <property type="evidence" value="ECO:0007669"/>
    <property type="project" value="InterPro"/>
</dbReference>
<dbReference type="Gene3D" id="3.40.50.2060">
    <property type="match status" value="1"/>
</dbReference>
<dbReference type="Pfam" id="PF00995">
    <property type="entry name" value="Sec1"/>
    <property type="match status" value="1"/>
</dbReference>
<evidence type="ECO:0000256" key="1">
    <source>
        <dbReference type="ARBA" id="ARBA00009884"/>
    </source>
</evidence>
<name>A0AAN4ZPL3_9BILA</name>
<evidence type="ECO:0000256" key="2">
    <source>
        <dbReference type="SAM" id="MobiDB-lite"/>
    </source>
</evidence>
<reference evidence="4" key="1">
    <citation type="submission" date="2022-10" db="EMBL/GenBank/DDBJ databases">
        <title>Genome assembly of Pristionchus species.</title>
        <authorList>
            <person name="Yoshida K."/>
            <person name="Sommer R.J."/>
        </authorList>
    </citation>
    <scope>NUCLEOTIDE SEQUENCE [LARGE SCALE GENOMIC DNA]</scope>
    <source>
        <strain evidence="4">RS5460</strain>
    </source>
</reference>
<comment type="caution">
    <text evidence="3">The sequence shown here is derived from an EMBL/GenBank/DDBJ whole genome shotgun (WGS) entry which is preliminary data.</text>
</comment>
<comment type="similarity">
    <text evidence="1">Belongs to the STXBP/unc-18/SEC1 family.</text>
</comment>
<dbReference type="InterPro" id="IPR043155">
    <property type="entry name" value="VPS33_dom3b"/>
</dbReference>
<keyword evidence="4" id="KW-1185">Reference proteome</keyword>
<dbReference type="InterPro" id="IPR027482">
    <property type="entry name" value="Sec1-like_dom2"/>
</dbReference>
<evidence type="ECO:0008006" key="5">
    <source>
        <dbReference type="Google" id="ProtNLM"/>
    </source>
</evidence>
<feature type="region of interest" description="Disordered" evidence="2">
    <location>
        <begin position="287"/>
        <end position="310"/>
    </location>
</feature>
<organism evidence="3 4">
    <name type="scientific">Pristionchus mayeri</name>
    <dbReference type="NCBI Taxonomy" id="1317129"/>
    <lineage>
        <taxon>Eukaryota</taxon>
        <taxon>Metazoa</taxon>
        <taxon>Ecdysozoa</taxon>
        <taxon>Nematoda</taxon>
        <taxon>Chromadorea</taxon>
        <taxon>Rhabditida</taxon>
        <taxon>Rhabditina</taxon>
        <taxon>Diplogasteromorpha</taxon>
        <taxon>Diplogasteroidea</taxon>
        <taxon>Neodiplogasteridae</taxon>
        <taxon>Pristionchus</taxon>
    </lineage>
</organism>
<gene>
    <name evidence="3" type="ORF">PMAYCL1PPCAC_12568</name>
</gene>
<sequence length="610" mass="69135">MASVASGTSNATRPHNVDVEEGWTTQVRAVRAYNRKLLFTTLDSIEGNKTIVWSEKLMQRVNVFATGTELKEHGVVANHIVDKQQTTSSPNILFFVEKSMTEANKLIDYLTKVNNANSYNHVFFIPDEWYAARQKLKDQKNIWEKLESVQALPLSWLPSEGDIISLGEPTLPSRLLLNGDWTVLHRCACALFELERMVGRPLVLHSKGRWSDDIANMMVKMRDNNDWTSCQGPQPLPPAVGLNLNRLVLIDRWVDPLAPLLTPHTYAAMLDDVYGIGLKDSVKIPESELDKTEKEKKDNSAGRESDKSPNAMRDIAVNDEIFHRLKHLHIAQLGREVADIWADVKRDSEKSKAQMSIAEYHLFVKKLPIFLYRKDRLTQHMHLNELLNKAMHRKYEEIMVERELLSSPISERVLSPVEDVIVRGECLHRSLRLVAIQSIAAEGLKTTVLHAYRKMIFQSFGVDALNKFVKMQKIGLIREKAAQKFLSRYSPMLFSQQKKEYNLMPEEVEAINPSNSAYAYAYYSSLVVRMIEEGVKIKWVGWNTPKGSVTLERNNGDMREEDAGATAVFVVGGITRAEVAGLRQIKNIGLIASSSIANRKSIIDSLTNIL</sequence>